<protein>
    <submittedName>
        <fullName evidence="1">DUF3079 domain-containing protein</fullName>
    </submittedName>
</protein>
<dbReference type="Pfam" id="PF11278">
    <property type="entry name" value="DUF3079"/>
    <property type="match status" value="1"/>
</dbReference>
<comment type="caution">
    <text evidence="1">The sequence shown here is derived from an EMBL/GenBank/DDBJ whole genome shotgun (WGS) entry which is preliminary data.</text>
</comment>
<gene>
    <name evidence="1" type="ORF">ABH309_10735</name>
</gene>
<evidence type="ECO:0000313" key="2">
    <source>
        <dbReference type="Proteomes" id="UP001438292"/>
    </source>
</evidence>
<dbReference type="EMBL" id="JBDQQU010000011">
    <property type="protein sequence ID" value="MEO3954932.1"/>
    <property type="molecule type" value="Genomic_DNA"/>
</dbReference>
<dbReference type="RefSeq" id="WP_221667315.1">
    <property type="nucleotide sequence ID" value="NZ_JBDJHV010000030.1"/>
</dbReference>
<organism evidence="1 2">
    <name type="scientific">Chromobacterium piscinae</name>
    <dbReference type="NCBI Taxonomy" id="686831"/>
    <lineage>
        <taxon>Bacteria</taxon>
        <taxon>Pseudomonadati</taxon>
        <taxon>Pseudomonadota</taxon>
        <taxon>Betaproteobacteria</taxon>
        <taxon>Neisseriales</taxon>
        <taxon>Chromobacteriaceae</taxon>
        <taxon>Chromobacterium</taxon>
    </lineage>
</organism>
<dbReference type="Proteomes" id="UP001438292">
    <property type="component" value="Unassembled WGS sequence"/>
</dbReference>
<sequence length="69" mass="7594">MRSSIPGTAKKFPLNPRHPERICWGCDKYCPALDMACGNGSSRTQHPAEIFGDDWYEPDVDADGPGRDG</sequence>
<proteinExistence type="predicted"/>
<name>A0ABV0H4P8_9NEIS</name>
<accession>A0ABV0H4P8</accession>
<dbReference type="InterPro" id="IPR021430">
    <property type="entry name" value="DUF3079"/>
</dbReference>
<keyword evidence="2" id="KW-1185">Reference proteome</keyword>
<evidence type="ECO:0000313" key="1">
    <source>
        <dbReference type="EMBL" id="MEO3954932.1"/>
    </source>
</evidence>
<reference evidence="1 2" key="1">
    <citation type="submission" date="2024-05" db="EMBL/GenBank/DDBJ databases">
        <authorList>
            <person name="De Oliveira J.P."/>
            <person name="Noriler S.A."/>
            <person name="De Oliveira A.G."/>
            <person name="Sipoli D.S."/>
        </authorList>
    </citation>
    <scope>NUCLEOTIDE SEQUENCE [LARGE SCALE GENOMIC DNA]</scope>
    <source>
        <strain evidence="1 2">LABIM186</strain>
    </source>
</reference>